<dbReference type="STRING" id="70996.SE18_08400"/>
<accession>A0A0P6YDP4</accession>
<reference evidence="1 2" key="1">
    <citation type="submission" date="2015-07" db="EMBL/GenBank/DDBJ databases">
        <title>Whole genome sequence of Herpetosiphon geysericola DSM 7119.</title>
        <authorList>
            <person name="Hemp J."/>
            <person name="Ward L.M."/>
            <person name="Pace L.A."/>
            <person name="Fischer W.W."/>
        </authorList>
    </citation>
    <scope>NUCLEOTIDE SEQUENCE [LARGE SCALE GENOMIC DNA]</scope>
    <source>
        <strain evidence="1 2">DSM 7119</strain>
    </source>
</reference>
<sequence>MVQFEGLDRIDWAGLRHAYGEASDTPSLLRALLAPDEELRTEALDKLESSLVHQGSVYPASLAAIPFLIEVVADQSYPLRVSILSLLTDIAQGHSWCDAHQSFMQLVGMNDAAFNEQLEQELLVVAQIKQAFQAQLAFFMELFHDPDKQIWRQALNIVAEIKPTDADQAYIIDSVLNHANVDYRADCLILLSRWQSDHILTTAQRLLDTPTDDLLKLVATIRYIFHSVPAPIPDQLFAHIGHVIEHHDPALIEHYEALALTNGFWFDLACCLACGDAATREAYIPYFIEALLNHKHNDSYWNAALLAAFGSFDVDPEHIPTPLQRQIVAIIADVAYEKVGVVFTNPLSLLDQFGLPHTSRELDRYLGYPNADHASLEEHSKPNQQ</sequence>
<dbReference type="EMBL" id="LGKP01000013">
    <property type="protein sequence ID" value="KPL90211.1"/>
    <property type="molecule type" value="Genomic_DNA"/>
</dbReference>
<dbReference type="RefSeq" id="WP_054533988.1">
    <property type="nucleotide sequence ID" value="NZ_LGKP01000013.1"/>
</dbReference>
<organism evidence="1 2">
    <name type="scientific">Herpetosiphon geysericola</name>
    <dbReference type="NCBI Taxonomy" id="70996"/>
    <lineage>
        <taxon>Bacteria</taxon>
        <taxon>Bacillati</taxon>
        <taxon>Chloroflexota</taxon>
        <taxon>Chloroflexia</taxon>
        <taxon>Herpetosiphonales</taxon>
        <taxon>Herpetosiphonaceae</taxon>
        <taxon>Herpetosiphon</taxon>
    </lineage>
</organism>
<dbReference type="InterPro" id="IPR016024">
    <property type="entry name" value="ARM-type_fold"/>
</dbReference>
<name>A0A0P6YDP4_9CHLR</name>
<evidence type="ECO:0000313" key="1">
    <source>
        <dbReference type="EMBL" id="KPL90211.1"/>
    </source>
</evidence>
<dbReference type="SUPFAM" id="SSF48371">
    <property type="entry name" value="ARM repeat"/>
    <property type="match status" value="1"/>
</dbReference>
<proteinExistence type="predicted"/>
<dbReference type="OrthoDB" id="144416at2"/>
<keyword evidence="2" id="KW-1185">Reference proteome</keyword>
<dbReference type="AlphaFoldDB" id="A0A0P6YDP4"/>
<gene>
    <name evidence="1" type="ORF">SE18_08400</name>
</gene>
<protein>
    <recommendedName>
        <fullName evidence="3">HEAT repeat domain-containing protein</fullName>
    </recommendedName>
</protein>
<dbReference type="InterPro" id="IPR011989">
    <property type="entry name" value="ARM-like"/>
</dbReference>
<dbReference type="Gene3D" id="1.25.10.10">
    <property type="entry name" value="Leucine-rich Repeat Variant"/>
    <property type="match status" value="1"/>
</dbReference>
<dbReference type="Proteomes" id="UP000050277">
    <property type="component" value="Unassembled WGS sequence"/>
</dbReference>
<evidence type="ECO:0000313" key="2">
    <source>
        <dbReference type="Proteomes" id="UP000050277"/>
    </source>
</evidence>
<evidence type="ECO:0008006" key="3">
    <source>
        <dbReference type="Google" id="ProtNLM"/>
    </source>
</evidence>
<comment type="caution">
    <text evidence="1">The sequence shown here is derived from an EMBL/GenBank/DDBJ whole genome shotgun (WGS) entry which is preliminary data.</text>
</comment>